<evidence type="ECO:0000256" key="2">
    <source>
        <dbReference type="ARBA" id="ARBA00022692"/>
    </source>
</evidence>
<dbReference type="EMBL" id="DTMZ01000103">
    <property type="protein sequence ID" value="HGD13356.1"/>
    <property type="molecule type" value="Genomic_DNA"/>
</dbReference>
<dbReference type="NCBIfam" id="TIGR01352">
    <property type="entry name" value="tonB_Cterm"/>
    <property type="match status" value="1"/>
</dbReference>
<sequence>MRRELLISFTGHLALLLIIGIITSRQKEQRKISRPGVITVQILPGSPKPQIQSEPKRKLIAELPKPVSLPAKRQPANPEPQSGKNGPNLLRRAGLGARIEGAAALGYNYYLQEMLERIEENWQDPFTGRTAKMKATVMFVIERNGSITEVKLEQGSGDALYDESCLRSVLVTGKLPPLPAEFTAPRLKIHLEFEK</sequence>
<accession>A0A7V3PTQ3</accession>
<keyword evidence="2 6" id="KW-0812">Transmembrane</keyword>
<comment type="subcellular location">
    <subcellularLocation>
        <location evidence="1">Membrane</location>
        <topology evidence="1">Single-pass membrane protein</topology>
    </subcellularLocation>
</comment>
<evidence type="ECO:0000256" key="3">
    <source>
        <dbReference type="ARBA" id="ARBA00022989"/>
    </source>
</evidence>
<organism evidence="7">
    <name type="scientific">candidate division WOR-3 bacterium</name>
    <dbReference type="NCBI Taxonomy" id="2052148"/>
    <lineage>
        <taxon>Bacteria</taxon>
        <taxon>Bacteria division WOR-3</taxon>
    </lineage>
</organism>
<evidence type="ECO:0000256" key="6">
    <source>
        <dbReference type="SAM" id="Phobius"/>
    </source>
</evidence>
<dbReference type="GO" id="GO:0016020">
    <property type="term" value="C:membrane"/>
    <property type="evidence" value="ECO:0007669"/>
    <property type="project" value="UniProtKB-SubCell"/>
</dbReference>
<dbReference type="Gene3D" id="3.30.1150.10">
    <property type="match status" value="1"/>
</dbReference>
<dbReference type="AlphaFoldDB" id="A0A7V3PTQ3"/>
<name>A0A7V3PTQ3_UNCW3</name>
<protein>
    <submittedName>
        <fullName evidence="7">TonB C-terminal domain-containing protein</fullName>
    </submittedName>
</protein>
<dbReference type="Pfam" id="PF13103">
    <property type="entry name" value="TonB_2"/>
    <property type="match status" value="1"/>
</dbReference>
<feature type="region of interest" description="Disordered" evidence="5">
    <location>
        <begin position="65"/>
        <end position="90"/>
    </location>
</feature>
<evidence type="ECO:0000256" key="1">
    <source>
        <dbReference type="ARBA" id="ARBA00004167"/>
    </source>
</evidence>
<reference evidence="7" key="1">
    <citation type="journal article" date="2020" name="mSystems">
        <title>Genome- and Community-Level Interaction Insights into Carbon Utilization and Element Cycling Functions of Hydrothermarchaeota in Hydrothermal Sediment.</title>
        <authorList>
            <person name="Zhou Z."/>
            <person name="Liu Y."/>
            <person name="Xu W."/>
            <person name="Pan J."/>
            <person name="Luo Z.H."/>
            <person name="Li M."/>
        </authorList>
    </citation>
    <scope>NUCLEOTIDE SEQUENCE [LARGE SCALE GENOMIC DNA]</scope>
    <source>
        <strain evidence="7">SpSt-914</strain>
    </source>
</reference>
<keyword evidence="3 6" id="KW-1133">Transmembrane helix</keyword>
<comment type="caution">
    <text evidence="7">The sequence shown here is derived from an EMBL/GenBank/DDBJ whole genome shotgun (WGS) entry which is preliminary data.</text>
</comment>
<keyword evidence="4 6" id="KW-0472">Membrane</keyword>
<feature type="transmembrane region" description="Helical" evidence="6">
    <location>
        <begin position="6"/>
        <end position="24"/>
    </location>
</feature>
<dbReference type="SUPFAM" id="SSF74653">
    <property type="entry name" value="TolA/TonB C-terminal domain"/>
    <property type="match status" value="1"/>
</dbReference>
<evidence type="ECO:0000256" key="5">
    <source>
        <dbReference type="SAM" id="MobiDB-lite"/>
    </source>
</evidence>
<gene>
    <name evidence="7" type="ORF">ENX16_04680</name>
</gene>
<proteinExistence type="predicted"/>
<evidence type="ECO:0000313" key="7">
    <source>
        <dbReference type="EMBL" id="HGD13356.1"/>
    </source>
</evidence>
<dbReference type="InterPro" id="IPR006260">
    <property type="entry name" value="TonB/TolA_C"/>
</dbReference>
<evidence type="ECO:0000256" key="4">
    <source>
        <dbReference type="ARBA" id="ARBA00023136"/>
    </source>
</evidence>